<dbReference type="RefSeq" id="WP_009990433.1">
    <property type="nucleotide sequence ID" value="NZ_CP011055.2"/>
</dbReference>
<evidence type="ECO:0000313" key="25">
    <source>
        <dbReference type="Proteomes" id="UP000594632"/>
    </source>
</evidence>
<dbReference type="EMBL" id="CP033238">
    <property type="protein sequence ID" value="AZF75855.1"/>
    <property type="molecule type" value="Genomic_DNA"/>
</dbReference>
<evidence type="ECO:0000313" key="8">
    <source>
        <dbReference type="EMBL" id="AZF75855.1"/>
    </source>
</evidence>
<keyword evidence="1" id="KW-1133">Transmembrane helix</keyword>
<dbReference type="Proteomes" id="UP000033106">
    <property type="component" value="Chromosome"/>
</dbReference>
<dbReference type="Proteomes" id="UP000269431">
    <property type="component" value="Chromosome"/>
</dbReference>
<dbReference type="EMBL" id="CP011056">
    <property type="protein sequence ID" value="AKA76219.1"/>
    <property type="molecule type" value="Genomic_DNA"/>
</dbReference>
<reference evidence="17" key="2">
    <citation type="submission" date="2016-04" db="EMBL/GenBank/DDBJ databases">
        <authorList>
            <person name="Shah S.A."/>
            <person name="Garrett R.A."/>
        </authorList>
    </citation>
    <scope>NUCLEOTIDE SEQUENCE [LARGE SCALE GENOMIC DNA]</scope>
    <source>
        <strain evidence="17">ATCC 35091 / DSM 1616 / JCM 8930 / NBRC 15331 / P1</strain>
    </source>
</reference>
<dbReference type="Proteomes" id="UP000282269">
    <property type="component" value="Chromosome"/>
</dbReference>
<sequence length="83" mass="9299">MEVEDKILIMRGIVGVIAGAISTLFYSSIYVLAVVISLYVFSAMISLFLFRERKARNIFGKGAGIYLSSWFVSLLLIYNLGLR</sequence>
<evidence type="ECO:0000313" key="7">
    <source>
        <dbReference type="EMBL" id="AZF73230.1"/>
    </source>
</evidence>
<evidence type="ECO:0000313" key="2">
    <source>
        <dbReference type="EMBL" id="AKA73521.1"/>
    </source>
</evidence>
<feature type="transmembrane region" description="Helical" evidence="1">
    <location>
        <begin position="7"/>
        <end position="25"/>
    </location>
</feature>
<dbReference type="Proteomes" id="UP000033085">
    <property type="component" value="Chromosome"/>
</dbReference>
<evidence type="ECO:0000313" key="19">
    <source>
        <dbReference type="Proteomes" id="UP000269431"/>
    </source>
</evidence>
<reference evidence="12 25" key="6">
    <citation type="journal article" date="2020" name="Nat. Commun.">
        <title>The structures of two archaeal type IV pili illuminate evolutionary relationships.</title>
        <authorList>
            <person name="Wang F."/>
            <person name="Baquero D.P."/>
            <person name="Su Z."/>
            <person name="Beltran L.C."/>
            <person name="Prangishvili D."/>
            <person name="Krupovic M."/>
            <person name="Egelman E.H."/>
        </authorList>
    </citation>
    <scope>NUCLEOTIDE SEQUENCE [LARGE SCALE GENOMIC DNA]</scope>
    <source>
        <strain evidence="12 25">POZ149</strain>
    </source>
</reference>
<organism evidence="2 15">
    <name type="scientific">Saccharolobus solfataricus</name>
    <name type="common">Sulfolobus solfataricus</name>
    <dbReference type="NCBI Taxonomy" id="2287"/>
    <lineage>
        <taxon>Archaea</taxon>
        <taxon>Thermoproteota</taxon>
        <taxon>Thermoprotei</taxon>
        <taxon>Sulfolobales</taxon>
        <taxon>Sulfolobaceae</taxon>
        <taxon>Saccharolobus</taxon>
    </lineage>
</organism>
<dbReference type="Proteomes" id="UP000033057">
    <property type="component" value="Chromosome"/>
</dbReference>
<dbReference type="Proteomes" id="UP000594632">
    <property type="component" value="Chromosome"/>
</dbReference>
<dbReference type="OrthoDB" id="34615at2157"/>
<evidence type="ECO:0000313" key="15">
    <source>
        <dbReference type="Proteomes" id="UP000033085"/>
    </source>
</evidence>
<evidence type="ECO:0000313" key="17">
    <source>
        <dbReference type="Proteomes" id="UP000076770"/>
    </source>
</evidence>
<evidence type="ECO:0000313" key="24">
    <source>
        <dbReference type="Proteomes" id="UP000282269"/>
    </source>
</evidence>
<evidence type="ECO:0000313" key="16">
    <source>
        <dbReference type="Proteomes" id="UP000033106"/>
    </source>
</evidence>
<dbReference type="GeneID" id="44129164"/>
<evidence type="ECO:0000313" key="11">
    <source>
        <dbReference type="EMBL" id="AZF83706.1"/>
    </source>
</evidence>
<evidence type="ECO:0000313" key="3">
    <source>
        <dbReference type="EMBL" id="AKA76219.1"/>
    </source>
</evidence>
<dbReference type="Proteomes" id="UP000076770">
    <property type="component" value="Chromosome i"/>
</dbReference>
<evidence type="ECO:0000313" key="13">
    <source>
        <dbReference type="EMBL" id="SAI83737.1"/>
    </source>
</evidence>
<dbReference type="KEGG" id="ssoa:SULA_1212"/>
<dbReference type="Proteomes" id="UP000273443">
    <property type="component" value="Chromosome"/>
</dbReference>
<evidence type="ECO:0000313" key="6">
    <source>
        <dbReference type="EMBL" id="AZF70610.1"/>
    </source>
</evidence>
<evidence type="ECO:0000313" key="14">
    <source>
        <dbReference type="Proteomes" id="UP000033057"/>
    </source>
</evidence>
<evidence type="ECO:0000313" key="12">
    <source>
        <dbReference type="EMBL" id="QPG50509.1"/>
    </source>
</evidence>
<evidence type="ECO:0000313" key="20">
    <source>
        <dbReference type="Proteomes" id="UP000273194"/>
    </source>
</evidence>
<dbReference type="EMBL" id="CP033235">
    <property type="protein sequence ID" value="AZF67990.1"/>
    <property type="molecule type" value="Genomic_DNA"/>
</dbReference>
<dbReference type="EMBL" id="CP033236">
    <property type="protein sequence ID" value="AZF70610.1"/>
    <property type="molecule type" value="Genomic_DNA"/>
</dbReference>
<dbReference type="EMBL" id="CP033241">
    <property type="protein sequence ID" value="AZF83706.1"/>
    <property type="molecule type" value="Genomic_DNA"/>
</dbReference>
<keyword evidence="1" id="KW-0812">Transmembrane</keyword>
<feature type="transmembrane region" description="Helical" evidence="1">
    <location>
        <begin position="62"/>
        <end position="81"/>
    </location>
</feature>
<dbReference type="Proteomes" id="UP000275843">
    <property type="component" value="Chromosome"/>
</dbReference>
<name>A0A0E3GTB3_SACSO</name>
<dbReference type="EMBL" id="CP050869">
    <property type="protein sequence ID" value="QPG50509.1"/>
    <property type="molecule type" value="Genomic_DNA"/>
</dbReference>
<dbReference type="EMBL" id="CP011055">
    <property type="protein sequence ID" value="AKA73521.1"/>
    <property type="molecule type" value="Genomic_DNA"/>
</dbReference>
<dbReference type="Proteomes" id="UP000267993">
    <property type="component" value="Chromosome"/>
</dbReference>
<dbReference type="Proteomes" id="UP000273194">
    <property type="component" value="Chromosome"/>
</dbReference>
<dbReference type="EMBL" id="LT549890">
    <property type="protein sequence ID" value="SAI83737.1"/>
    <property type="molecule type" value="Genomic_DNA"/>
</dbReference>
<evidence type="ECO:0000313" key="10">
    <source>
        <dbReference type="EMBL" id="AZF81068.1"/>
    </source>
</evidence>
<proteinExistence type="predicted"/>
<dbReference type="KEGG" id="ssof:SULC_1211"/>
<evidence type="ECO:0000313" key="18">
    <source>
        <dbReference type="Proteomes" id="UP000267993"/>
    </source>
</evidence>
<evidence type="ECO:0000313" key="21">
    <source>
        <dbReference type="Proteomes" id="UP000273443"/>
    </source>
</evidence>
<evidence type="ECO:0000313" key="22">
    <source>
        <dbReference type="Proteomes" id="UP000275843"/>
    </source>
</evidence>
<reference evidence="13" key="3">
    <citation type="submission" date="2016-04" db="EMBL/GenBank/DDBJ databases">
        <authorList>
            <person name="Evans L.H."/>
            <person name="Alamgir A."/>
            <person name="Owens N."/>
            <person name="Weber N.D."/>
            <person name="Virtaneva K."/>
            <person name="Barbian K."/>
            <person name="Babar A."/>
            <person name="Rosenke K."/>
        </authorList>
    </citation>
    <scope>NUCLEOTIDE SEQUENCE</scope>
    <source>
        <strain evidence="13">P1</strain>
    </source>
</reference>
<evidence type="ECO:0000313" key="9">
    <source>
        <dbReference type="EMBL" id="AZF78462.1"/>
    </source>
</evidence>
<dbReference type="GeneID" id="24780123"/>
<evidence type="ECO:0000313" key="23">
    <source>
        <dbReference type="Proteomes" id="UP000278715"/>
    </source>
</evidence>
<reference evidence="2" key="5">
    <citation type="submission" date="2018-10" db="EMBL/GenBank/DDBJ databases">
        <authorList>
            <person name="McCarthy S."/>
            <person name="Gradnigo J."/>
            <person name="Johnson T."/>
            <person name="Payne S."/>
            <person name="Lipzen A."/>
            <person name="Schackwitz W."/>
            <person name="Martin J."/>
            <person name="Moriyama E."/>
            <person name="Blum P."/>
        </authorList>
    </citation>
    <scope>NUCLEOTIDE SEQUENCE</scope>
    <source>
        <strain evidence="2">SARC-B</strain>
        <strain evidence="3">SARC-C</strain>
        <strain evidence="4">SULA</strain>
    </source>
</reference>
<reference evidence="18 19" key="4">
    <citation type="journal article" date="2018" name="Proc. Natl. Acad. Sci. U.S.A.">
        <title>Nonmutational mechanism of inheritance in the Archaeon Sulfolobus solfataricus.</title>
        <authorList>
            <person name="Payne S."/>
            <person name="McCarthy S."/>
            <person name="Johnson T."/>
            <person name="North E."/>
            <person name="Blum P."/>
        </authorList>
    </citation>
    <scope>NUCLEOTIDE SEQUENCE [LARGE SCALE GENOMIC DNA]</scope>
    <source>
        <strain evidence="6 18">SARC-H</strain>
        <strain evidence="7 22">SARC-I</strain>
        <strain evidence="9 23">SARC-N</strain>
        <strain evidence="10 24">SARC-O</strain>
        <strain evidence="11 19">SUL120</strain>
        <strain evidence="5 20">SULG</strain>
        <strain evidence="8 21">SULM</strain>
    </source>
</reference>
<dbReference type="EMBL" id="CP033239">
    <property type="protein sequence ID" value="AZF78462.1"/>
    <property type="molecule type" value="Genomic_DNA"/>
</dbReference>
<feature type="transmembrane region" description="Helical" evidence="1">
    <location>
        <begin position="31"/>
        <end position="50"/>
    </location>
</feature>
<dbReference type="KEGG" id="ssol:SULB_1213"/>
<dbReference type="PATRIC" id="fig|2287.6.peg.1271"/>
<dbReference type="EMBL" id="CP033237">
    <property type="protein sequence ID" value="AZF73230.1"/>
    <property type="molecule type" value="Genomic_DNA"/>
</dbReference>
<reference evidence="14 15" key="1">
    <citation type="journal article" date="2015" name="Genome Announc.">
        <title>Complete Genome Sequence of Sulfolobus solfataricus Strain 98/2 and Evolved Derivatives.</title>
        <authorList>
            <person name="McCarthy S."/>
            <person name="Gradnigo J."/>
            <person name="Johnson T."/>
            <person name="Payne S."/>
            <person name="Lipzen A."/>
            <person name="Martin J."/>
            <person name="Schackwitz W."/>
            <person name="Moriyama E."/>
            <person name="Blum P."/>
        </authorList>
    </citation>
    <scope>NUCLEOTIDE SEQUENCE [LARGE SCALE GENOMIC DNA]</scope>
    <source>
        <strain evidence="14">98/2 SULC</strain>
        <strain evidence="2">SARC-B</strain>
        <strain evidence="3">SARC-C</strain>
        <strain evidence="4 16">SULA</strain>
        <strain evidence="15">SULB</strain>
    </source>
</reference>
<protein>
    <submittedName>
        <fullName evidence="2">Uncharacterized protein</fullName>
    </submittedName>
</protein>
<gene>
    <name evidence="12" type="ORF">HFC64_12465</name>
    <name evidence="13" type="ORF">SSOP1_0183</name>
    <name evidence="4" type="ORF">SULA_1212</name>
    <name evidence="2" type="ORF">SULB_1213</name>
    <name evidence="3" type="ORF">SULC_1211</name>
    <name evidence="5" type="ORF">SULG_05990</name>
    <name evidence="6" type="ORF">SULH_05990</name>
    <name evidence="7" type="ORF">SULI_05990</name>
    <name evidence="8" type="ORF">SULM_05990</name>
    <name evidence="9" type="ORF">SULN_05990</name>
    <name evidence="10" type="ORF">SULO_06000</name>
    <name evidence="11" type="ORF">SULZ_06235</name>
</gene>
<evidence type="ECO:0000313" key="4">
    <source>
        <dbReference type="EMBL" id="AKA78911.1"/>
    </source>
</evidence>
<evidence type="ECO:0000256" key="1">
    <source>
        <dbReference type="SAM" id="Phobius"/>
    </source>
</evidence>
<dbReference type="EMBL" id="CP011057">
    <property type="protein sequence ID" value="AKA78911.1"/>
    <property type="molecule type" value="Genomic_DNA"/>
</dbReference>
<keyword evidence="1" id="KW-0472">Membrane</keyword>
<dbReference type="EMBL" id="CP033240">
    <property type="protein sequence ID" value="AZF81068.1"/>
    <property type="molecule type" value="Genomic_DNA"/>
</dbReference>
<dbReference type="AlphaFoldDB" id="A0A0E3GTB3"/>
<dbReference type="Proteomes" id="UP000278715">
    <property type="component" value="Chromosome"/>
</dbReference>
<evidence type="ECO:0000313" key="5">
    <source>
        <dbReference type="EMBL" id="AZF67990.1"/>
    </source>
</evidence>
<accession>A0A0E3GTB3</accession>